<reference evidence="1 2" key="1">
    <citation type="submission" date="2019-03" db="EMBL/GenBank/DDBJ databases">
        <title>First draft genome of Liparis tanakae, snailfish: a comprehensive survey of snailfish specific genes.</title>
        <authorList>
            <person name="Kim W."/>
            <person name="Song I."/>
            <person name="Jeong J.-H."/>
            <person name="Kim D."/>
            <person name="Kim S."/>
            <person name="Ryu S."/>
            <person name="Song J.Y."/>
            <person name="Lee S.K."/>
        </authorList>
    </citation>
    <scope>NUCLEOTIDE SEQUENCE [LARGE SCALE GENOMIC DNA]</scope>
    <source>
        <tissue evidence="1">Muscle</tissue>
    </source>
</reference>
<keyword evidence="2" id="KW-1185">Reference proteome</keyword>
<comment type="caution">
    <text evidence="1">The sequence shown here is derived from an EMBL/GenBank/DDBJ whole genome shotgun (WGS) entry which is preliminary data.</text>
</comment>
<organism evidence="1 2">
    <name type="scientific">Liparis tanakae</name>
    <name type="common">Tanaka's snailfish</name>
    <dbReference type="NCBI Taxonomy" id="230148"/>
    <lineage>
        <taxon>Eukaryota</taxon>
        <taxon>Metazoa</taxon>
        <taxon>Chordata</taxon>
        <taxon>Craniata</taxon>
        <taxon>Vertebrata</taxon>
        <taxon>Euteleostomi</taxon>
        <taxon>Actinopterygii</taxon>
        <taxon>Neopterygii</taxon>
        <taxon>Teleostei</taxon>
        <taxon>Neoteleostei</taxon>
        <taxon>Acanthomorphata</taxon>
        <taxon>Eupercaria</taxon>
        <taxon>Perciformes</taxon>
        <taxon>Cottioidei</taxon>
        <taxon>Cottales</taxon>
        <taxon>Liparidae</taxon>
        <taxon>Liparis</taxon>
    </lineage>
</organism>
<dbReference type="AlphaFoldDB" id="A0A4Z2IFR2"/>
<gene>
    <name evidence="1" type="ORF">EYF80_013037</name>
</gene>
<sequence>MAVQSRSIRGRGALETVTINYLAGSSEAKHISNAPNVSILVYVRFHEMLRYRANILMMFKRDMERAFVHPKGPTLENGVGPRIRLLGGQWKVKTRVLIFLLGP</sequence>
<proteinExistence type="predicted"/>
<dbReference type="Proteomes" id="UP000314294">
    <property type="component" value="Unassembled WGS sequence"/>
</dbReference>
<dbReference type="EMBL" id="SRLO01000090">
    <property type="protein sequence ID" value="TNN76788.1"/>
    <property type="molecule type" value="Genomic_DNA"/>
</dbReference>
<name>A0A4Z2IFR2_9TELE</name>
<evidence type="ECO:0000313" key="2">
    <source>
        <dbReference type="Proteomes" id="UP000314294"/>
    </source>
</evidence>
<accession>A0A4Z2IFR2</accession>
<protein>
    <submittedName>
        <fullName evidence="1">Uncharacterized protein</fullName>
    </submittedName>
</protein>
<evidence type="ECO:0000313" key="1">
    <source>
        <dbReference type="EMBL" id="TNN76788.1"/>
    </source>
</evidence>